<keyword evidence="1" id="KW-0472">Membrane</keyword>
<feature type="transmembrane region" description="Helical" evidence="1">
    <location>
        <begin position="363"/>
        <end position="379"/>
    </location>
</feature>
<feature type="transmembrane region" description="Helical" evidence="1">
    <location>
        <begin position="308"/>
        <end position="327"/>
    </location>
</feature>
<feature type="transmembrane region" description="Helical" evidence="1">
    <location>
        <begin position="207"/>
        <end position="226"/>
    </location>
</feature>
<protein>
    <recommendedName>
        <fullName evidence="4">Glycosyltransferase RgtA/B/C/D-like domain-containing protein</fullName>
    </recommendedName>
</protein>
<reference evidence="2 3" key="1">
    <citation type="submission" date="2020-08" db="EMBL/GenBank/DDBJ databases">
        <title>Genomic Encyclopedia of Type Strains, Phase IV (KMG-V): Genome sequencing to study the core and pangenomes of soil and plant-associated prokaryotes.</title>
        <authorList>
            <person name="Whitman W."/>
        </authorList>
    </citation>
    <scope>NUCLEOTIDE SEQUENCE [LARGE SCALE GENOMIC DNA]</scope>
    <source>
        <strain evidence="2 3">X5P3</strain>
    </source>
</reference>
<feature type="transmembrane region" description="Helical" evidence="1">
    <location>
        <begin position="120"/>
        <end position="137"/>
    </location>
</feature>
<evidence type="ECO:0008006" key="4">
    <source>
        <dbReference type="Google" id="ProtNLM"/>
    </source>
</evidence>
<organism evidence="2 3">
    <name type="scientific">Granulicella mallensis</name>
    <dbReference type="NCBI Taxonomy" id="940614"/>
    <lineage>
        <taxon>Bacteria</taxon>
        <taxon>Pseudomonadati</taxon>
        <taxon>Acidobacteriota</taxon>
        <taxon>Terriglobia</taxon>
        <taxon>Terriglobales</taxon>
        <taxon>Acidobacteriaceae</taxon>
        <taxon>Granulicella</taxon>
    </lineage>
</organism>
<dbReference type="AlphaFoldDB" id="A0A7W8ECB0"/>
<accession>A0A7W8ECB0</accession>
<keyword evidence="1" id="KW-0812">Transmembrane</keyword>
<feature type="transmembrane region" description="Helical" evidence="1">
    <location>
        <begin position="277"/>
        <end position="296"/>
    </location>
</feature>
<feature type="transmembrane region" description="Helical" evidence="1">
    <location>
        <begin position="333"/>
        <end position="351"/>
    </location>
</feature>
<proteinExistence type="predicted"/>
<sequence>MEQVTSPHRAGPLSRPLLLVSFAGALLFLYLRTFLLPGTPYLAQGDQILFFARAVRVAHGQVLYRDFFELVTPGTDLLYAAAFRVFGIHAWVMQAWTIVLGLALFWVVLQISGRIFRGPLVLLPALLFLIFDFNSGLDATHHWYSTLTALMAVLVLMRGASLWRIVAAGALCGIATLFTQTQGALVFAALIVYLLWLWRSDEQGDRILVRLSALTLPFVLIVTSVLGYYVCKAGLHTVFFDLVLVPVRYMSSGDVNSPRTYLRQIPSVHSFPEIVRLPPVLFIYAVVPYVYFFGLYKLWRKRTEPVDAIWRHLVLLHLAGLALFLSVASAPRLFRLSTVAPPAIIVLVWLLDQQRPLLRAVRNTLAVVAVAYSLFLTAYRQTHQRSTLTLPLGRTAFTDVQEFHAFQWMSQHTHPSEGLFNQTSLGLYLALDNPAATEFIGDDGVTRPDQVAAALQAFRRDPPHFIVLIPESPESLKHENNSGPFREYVHRNYHLAQSFSFDRNSGHNELWELGRPGETTEPPMR</sequence>
<evidence type="ECO:0000313" key="3">
    <source>
        <dbReference type="Proteomes" id="UP000584867"/>
    </source>
</evidence>
<feature type="transmembrane region" description="Helical" evidence="1">
    <location>
        <begin position="12"/>
        <end position="31"/>
    </location>
</feature>
<evidence type="ECO:0000313" key="2">
    <source>
        <dbReference type="EMBL" id="MBB5065420.1"/>
    </source>
</evidence>
<name>A0A7W8ECB0_9BACT</name>
<dbReference type="Proteomes" id="UP000584867">
    <property type="component" value="Unassembled WGS sequence"/>
</dbReference>
<feature type="transmembrane region" description="Helical" evidence="1">
    <location>
        <begin position="170"/>
        <end position="195"/>
    </location>
</feature>
<feature type="transmembrane region" description="Helical" evidence="1">
    <location>
        <begin position="88"/>
        <end position="108"/>
    </location>
</feature>
<dbReference type="RefSeq" id="WP_184258086.1">
    <property type="nucleotide sequence ID" value="NZ_JACHIO010000016.1"/>
</dbReference>
<comment type="caution">
    <text evidence="2">The sequence shown here is derived from an EMBL/GenBank/DDBJ whole genome shotgun (WGS) entry which is preliminary data.</text>
</comment>
<dbReference type="EMBL" id="JACHIO010000016">
    <property type="protein sequence ID" value="MBB5065420.1"/>
    <property type="molecule type" value="Genomic_DNA"/>
</dbReference>
<keyword evidence="1" id="KW-1133">Transmembrane helix</keyword>
<evidence type="ECO:0000256" key="1">
    <source>
        <dbReference type="SAM" id="Phobius"/>
    </source>
</evidence>
<gene>
    <name evidence="2" type="ORF">HDF15_003788</name>
</gene>